<dbReference type="OrthoDB" id="1680725at2"/>
<reference evidence="1 2" key="1">
    <citation type="submission" date="2016-04" db="EMBL/GenBank/DDBJ databases">
        <authorList>
            <person name="Evans L.H."/>
            <person name="Alamgir A."/>
            <person name="Owens N."/>
            <person name="Weber N.D."/>
            <person name="Virtaneva K."/>
            <person name="Barbian K."/>
            <person name="Babar A."/>
            <person name="Rosenke K."/>
        </authorList>
    </citation>
    <scope>NUCLEOTIDE SEQUENCE [LARGE SCALE GENOMIC DNA]</scope>
    <source>
        <strain evidence="1 2">LMa1</strain>
    </source>
</reference>
<proteinExistence type="predicted"/>
<evidence type="ECO:0000313" key="2">
    <source>
        <dbReference type="Proteomes" id="UP000078532"/>
    </source>
</evidence>
<protein>
    <submittedName>
        <fullName evidence="1">Uncharacterized protein</fullName>
    </submittedName>
</protein>
<dbReference type="EMBL" id="LYVF01000047">
    <property type="protein sequence ID" value="OAT85793.1"/>
    <property type="molecule type" value="Genomic_DNA"/>
</dbReference>
<dbReference type="STRING" id="1838280.A6M21_04685"/>
<accession>A0A1B7LHW7</accession>
<keyword evidence="2" id="KW-1185">Reference proteome</keyword>
<dbReference type="RefSeq" id="WP_066666533.1">
    <property type="nucleotide sequence ID" value="NZ_LYVF01000047.1"/>
</dbReference>
<name>A0A1B7LHW7_9FIRM</name>
<gene>
    <name evidence="1" type="ORF">A6M21_04685</name>
</gene>
<sequence>MSREAGGVYNWYLIDQLTEELLNELDERADRRYAGRGRYPARDLGRLRREVYQELNALRALENRLRRSRVSPGARAVLAGLLEESAGRGQTMDELYRMLPRPALGDRLAGLLQPRYGMYLLLALLIILAVPSTREAVKPVLKKVIAEVSDLGEQLQGILSKLKEGIEDVVAEARFEKLKEEMEQAASGKTPESEPENG</sequence>
<organism evidence="1 2">
    <name type="scientific">Desulfotomaculum copahuensis</name>
    <dbReference type="NCBI Taxonomy" id="1838280"/>
    <lineage>
        <taxon>Bacteria</taxon>
        <taxon>Bacillati</taxon>
        <taxon>Bacillota</taxon>
        <taxon>Clostridia</taxon>
        <taxon>Eubacteriales</taxon>
        <taxon>Desulfotomaculaceae</taxon>
        <taxon>Desulfotomaculum</taxon>
    </lineage>
</organism>
<dbReference type="AlphaFoldDB" id="A0A1B7LHW7"/>
<evidence type="ECO:0000313" key="1">
    <source>
        <dbReference type="EMBL" id="OAT85793.1"/>
    </source>
</evidence>
<dbReference type="Proteomes" id="UP000078532">
    <property type="component" value="Unassembled WGS sequence"/>
</dbReference>
<comment type="caution">
    <text evidence="1">The sequence shown here is derived from an EMBL/GenBank/DDBJ whole genome shotgun (WGS) entry which is preliminary data.</text>
</comment>